<dbReference type="PANTHER" id="PTHR14097">
    <property type="entry name" value="OXIDOREDUCTASE HTATIP2"/>
    <property type="match status" value="1"/>
</dbReference>
<evidence type="ECO:0000313" key="5">
    <source>
        <dbReference type="Proteomes" id="UP000276133"/>
    </source>
</evidence>
<comment type="subunit">
    <text evidence="1">Monomer. Forms homodimers during oxidative stress. Interacts (via N-terminus) with elongation factor EEF1A1 (via middle-region); the interaction is direct and competes with EEF1A1 binding to guanyl-nucleotide exchange factor EEF1B2, thereby inhibiting GDP for GTP exchange and reactivation of EEF1A1. Interacts with nuclear transport receptors XPO4, IPO5/RANBP5, IPO7, IPO9 and KPNB1 as well as GCN1L1/GCN1 and LRPPRC probably through their HEAT repeats. Binds NCOA5/CIA.</text>
</comment>
<dbReference type="GO" id="GO:0003824">
    <property type="term" value="F:catalytic activity"/>
    <property type="evidence" value="ECO:0007669"/>
    <property type="project" value="UniProtKB-ARBA"/>
</dbReference>
<evidence type="ECO:0000256" key="2">
    <source>
        <dbReference type="ARBA" id="ARBA00093604"/>
    </source>
</evidence>
<reference evidence="4 5" key="1">
    <citation type="journal article" date="2018" name="Sci. Rep.">
        <title>Genomic signatures of local adaptation to the degree of environmental predictability in rotifers.</title>
        <authorList>
            <person name="Franch-Gras L."/>
            <person name="Hahn C."/>
            <person name="Garcia-Roger E.M."/>
            <person name="Carmona M.J."/>
            <person name="Serra M."/>
            <person name="Gomez A."/>
        </authorList>
    </citation>
    <scope>NUCLEOTIDE SEQUENCE [LARGE SCALE GENOMIC DNA]</scope>
    <source>
        <strain evidence="4">HYR1</strain>
    </source>
</reference>
<sequence length="243" mass="27359">MNPNFVKIEPKSLSVAIVGFTGECGKALAKEILSNDLFSRTLLIGRRKVDFDQEFYKKGEQTIVDFDKLEEYEEVFKNVDVIYCCLGTTRAKAGVDGFRKVDFDYVNNTATVAAKNGCKQFHLVSSSGANKNSSLLYPQVKGLAEEAVNKHGFDKTFIYRPKLLIGTDREESRVGESIFRALTKPFQYIAPTLLTTPIDTLAKAMLTNTFLNNKLSDDKNQLIENSMIFEASEIYEKFIKSDK</sequence>
<dbReference type="OrthoDB" id="430436at2759"/>
<dbReference type="InterPro" id="IPR036291">
    <property type="entry name" value="NAD(P)-bd_dom_sf"/>
</dbReference>
<dbReference type="InterPro" id="IPR016040">
    <property type="entry name" value="NAD(P)-bd_dom"/>
</dbReference>
<evidence type="ECO:0000313" key="4">
    <source>
        <dbReference type="EMBL" id="RNA34725.1"/>
    </source>
</evidence>
<dbReference type="STRING" id="10195.A0A3M7SGB2"/>
<dbReference type="SUPFAM" id="SSF51735">
    <property type="entry name" value="NAD(P)-binding Rossmann-fold domains"/>
    <property type="match status" value="1"/>
</dbReference>
<organism evidence="4 5">
    <name type="scientific">Brachionus plicatilis</name>
    <name type="common">Marine rotifer</name>
    <name type="synonym">Brachionus muelleri</name>
    <dbReference type="NCBI Taxonomy" id="10195"/>
    <lineage>
        <taxon>Eukaryota</taxon>
        <taxon>Metazoa</taxon>
        <taxon>Spiralia</taxon>
        <taxon>Gnathifera</taxon>
        <taxon>Rotifera</taxon>
        <taxon>Eurotatoria</taxon>
        <taxon>Monogononta</taxon>
        <taxon>Pseudotrocha</taxon>
        <taxon>Ploima</taxon>
        <taxon>Brachionidae</taxon>
        <taxon>Brachionus</taxon>
    </lineage>
</organism>
<feature type="domain" description="NAD(P)-binding" evidence="3">
    <location>
        <begin position="21"/>
        <end position="164"/>
    </location>
</feature>
<dbReference type="GO" id="GO:0005737">
    <property type="term" value="C:cytoplasm"/>
    <property type="evidence" value="ECO:0007669"/>
    <property type="project" value="TreeGrafter"/>
</dbReference>
<evidence type="ECO:0000256" key="1">
    <source>
        <dbReference type="ARBA" id="ARBA00093483"/>
    </source>
</evidence>
<dbReference type="EMBL" id="REGN01001425">
    <property type="protein sequence ID" value="RNA34725.1"/>
    <property type="molecule type" value="Genomic_DNA"/>
</dbReference>
<keyword evidence="5" id="KW-1185">Reference proteome</keyword>
<accession>A0A3M7SGB2</accession>
<dbReference type="CDD" id="cd05250">
    <property type="entry name" value="CC3_like_SDR_a"/>
    <property type="match status" value="1"/>
</dbReference>
<comment type="caution">
    <text evidence="4">The sequence shown here is derived from an EMBL/GenBank/DDBJ whole genome shotgun (WGS) entry which is preliminary data.</text>
</comment>
<name>A0A3M7SGB2_BRAPC</name>
<proteinExistence type="predicted"/>
<dbReference type="AlphaFoldDB" id="A0A3M7SGB2"/>
<gene>
    <name evidence="4" type="ORF">BpHYR1_031991</name>
</gene>
<dbReference type="Proteomes" id="UP000276133">
    <property type="component" value="Unassembled WGS sequence"/>
</dbReference>
<protein>
    <recommendedName>
        <fullName evidence="2">Protein HTATIP2</fullName>
    </recommendedName>
</protein>
<dbReference type="GO" id="GO:0051170">
    <property type="term" value="P:import into nucleus"/>
    <property type="evidence" value="ECO:0007669"/>
    <property type="project" value="TreeGrafter"/>
</dbReference>
<evidence type="ECO:0000259" key="3">
    <source>
        <dbReference type="Pfam" id="PF13460"/>
    </source>
</evidence>
<dbReference type="PANTHER" id="PTHR14097:SF7">
    <property type="entry name" value="OXIDOREDUCTASE HTATIP2"/>
    <property type="match status" value="1"/>
</dbReference>
<dbReference type="Gene3D" id="3.40.50.720">
    <property type="entry name" value="NAD(P)-binding Rossmann-like Domain"/>
    <property type="match status" value="1"/>
</dbReference>
<dbReference type="Pfam" id="PF13460">
    <property type="entry name" value="NAD_binding_10"/>
    <property type="match status" value="1"/>
</dbReference>